<feature type="region of interest" description="Disordered" evidence="1">
    <location>
        <begin position="86"/>
        <end position="107"/>
    </location>
</feature>
<feature type="compositionally biased region" description="Low complexity" evidence="1">
    <location>
        <begin position="93"/>
        <end position="107"/>
    </location>
</feature>
<keyword evidence="3" id="KW-1185">Reference proteome</keyword>
<feature type="region of interest" description="Disordered" evidence="1">
    <location>
        <begin position="150"/>
        <end position="179"/>
    </location>
</feature>
<dbReference type="Gene3D" id="2.60.120.200">
    <property type="match status" value="1"/>
</dbReference>
<dbReference type="Pfam" id="PF07081">
    <property type="entry name" value="DUF1349"/>
    <property type="match status" value="1"/>
</dbReference>
<evidence type="ECO:0000313" key="2">
    <source>
        <dbReference type="EMBL" id="KOS18703.1"/>
    </source>
</evidence>
<dbReference type="Proteomes" id="UP000053831">
    <property type="component" value="Unassembled WGS sequence"/>
</dbReference>
<evidence type="ECO:0000256" key="1">
    <source>
        <dbReference type="SAM" id="MobiDB-lite"/>
    </source>
</evidence>
<dbReference type="EMBL" id="LGSR01000020">
    <property type="protein sequence ID" value="KOS18703.1"/>
    <property type="molecule type" value="Genomic_DNA"/>
</dbReference>
<dbReference type="PANTHER" id="PTHR35332:SF2">
    <property type="entry name" value="REGULATION OF ENOLASE PROTEIN 1"/>
    <property type="match status" value="1"/>
</dbReference>
<gene>
    <name evidence="2" type="ORF">ESCO_000967</name>
</gene>
<protein>
    <submittedName>
        <fullName evidence="2">Uncharacterized protein</fullName>
    </submittedName>
</protein>
<reference evidence="2 3" key="1">
    <citation type="submission" date="2015-07" db="EMBL/GenBank/DDBJ databases">
        <title>The genome of the fungus Escovopsis weberi, a specialized disease agent of ant agriculture.</title>
        <authorList>
            <person name="de Man T.J."/>
            <person name="Stajich J.E."/>
            <person name="Kubicek C.P."/>
            <person name="Chenthamara K."/>
            <person name="Atanasova L."/>
            <person name="Druzhinina I.S."/>
            <person name="Birnbaum S."/>
            <person name="Barribeau S.M."/>
            <person name="Teiling C."/>
            <person name="Suen G."/>
            <person name="Currie C."/>
            <person name="Gerardo N.M."/>
        </authorList>
    </citation>
    <scope>NUCLEOTIDE SEQUENCE [LARGE SCALE GENOMIC DNA]</scope>
</reference>
<dbReference type="PANTHER" id="PTHR35332">
    <property type="entry name" value="REGULATION OF ENOLASE PROTEIN 1"/>
    <property type="match status" value="1"/>
</dbReference>
<dbReference type="STRING" id="150374.A0A0N0RT95"/>
<evidence type="ECO:0000313" key="3">
    <source>
        <dbReference type="Proteomes" id="UP000053831"/>
    </source>
</evidence>
<dbReference type="OrthoDB" id="42525at2759"/>
<comment type="caution">
    <text evidence="2">The sequence shown here is derived from an EMBL/GenBank/DDBJ whole genome shotgun (WGS) entry which is preliminary data.</text>
</comment>
<organism evidence="2 3">
    <name type="scientific">Escovopsis weberi</name>
    <dbReference type="NCBI Taxonomy" id="150374"/>
    <lineage>
        <taxon>Eukaryota</taxon>
        <taxon>Fungi</taxon>
        <taxon>Dikarya</taxon>
        <taxon>Ascomycota</taxon>
        <taxon>Pezizomycotina</taxon>
        <taxon>Sordariomycetes</taxon>
        <taxon>Hypocreomycetidae</taxon>
        <taxon>Hypocreales</taxon>
        <taxon>Hypocreaceae</taxon>
        <taxon>Escovopsis</taxon>
    </lineage>
</organism>
<sequence length="261" mass="28250">MASPSAAWHWRNNPSAAPVSPLGRPFTIAVPPDTDIWRPSRHKNTFTAPFLYTTVKASRFRSARVTVSAAWKTLYDQGGILISFRGHPRAPNPSSSSPTLTPSLWTSAGPDHASAGIDQGIRFIKAGIEFFEGEAHLGVVGSDRLSDWSLAPISPGPHPDDNHQHHNSNNRPSAHDDAGGARTVAATIMVSRDGPDGWVFALDGPEGRRRALRQLTWAFQDGLEDVEIDVGIYGAKPTREGRGHEHEGIAVSFLGFALEVE</sequence>
<dbReference type="InterPro" id="IPR009784">
    <property type="entry name" value="DUF1349"/>
</dbReference>
<dbReference type="AlphaFoldDB" id="A0A0N0RT95"/>
<accession>A0A0N0RT95</accession>
<name>A0A0N0RT95_ESCWE</name>
<proteinExistence type="predicted"/>